<evidence type="ECO:0000256" key="6">
    <source>
        <dbReference type="ARBA" id="ARBA00022741"/>
    </source>
</evidence>
<evidence type="ECO:0000256" key="8">
    <source>
        <dbReference type="ARBA" id="ARBA00022842"/>
    </source>
</evidence>
<sequence length="403" mass="43453">MHDINSIAFPLRYTTAGRGHRFVPLHSDAELTVDEILEKTEVGTKYGPLLKGSKKVPVILDAKGRTVSFPPVINAARTTVNTKTLGLFVDVTGTDKRVIEDVLSVIALTLQGAGFTLYSVRVSGAGNSTPLFRPRKMRLDAQLVNSTLGLDLKPTAIVNALRKSRLDAIAKGKIIECTIPRHRFDILGEMDLVEDAALGYGMDKLGPRLPTSSTLGMAHPIQVMLQSARGIMTGLGYTEILNSSLTSKRILYENTDRDPSKMISVSDSKSLEHTILRDSLLPGVIDSLAANIHHEYPQRLFEIGTVFGRGSPVSEQGSLCAASSHGSAGFTEIKSTLQSAARHILGGTCKTRPAPHDIFEEGHSAEVLVGGKVIGIAGELSGTVRERFRLREPVSAFEIKLPG</sequence>
<dbReference type="EnsemblBacteria" id="ABK76722">
    <property type="protein sequence ID" value="ABK76722"/>
    <property type="gene ID" value="CENSYa_0077"/>
</dbReference>
<evidence type="ECO:0000256" key="7">
    <source>
        <dbReference type="ARBA" id="ARBA00022840"/>
    </source>
</evidence>
<dbReference type="PATRIC" id="fig|414004.10.peg.65"/>
<keyword evidence="10" id="KW-0030">Aminoacyl-tRNA synthetase</keyword>
<evidence type="ECO:0000313" key="12">
    <source>
        <dbReference type="EMBL" id="ABK76722.1"/>
    </source>
</evidence>
<evidence type="ECO:0000256" key="9">
    <source>
        <dbReference type="ARBA" id="ARBA00022917"/>
    </source>
</evidence>
<evidence type="ECO:0000256" key="3">
    <source>
        <dbReference type="ARBA" id="ARBA00022490"/>
    </source>
</evidence>
<dbReference type="Proteomes" id="UP000000758">
    <property type="component" value="Chromosome"/>
</dbReference>
<keyword evidence="8" id="KW-0460">Magnesium</keyword>
<dbReference type="HOGENOM" id="CLU_020279_3_0_2"/>
<dbReference type="SUPFAM" id="SSF55681">
    <property type="entry name" value="Class II aaRS and biotin synthetases"/>
    <property type="match status" value="1"/>
</dbReference>
<dbReference type="AlphaFoldDB" id="A0RTQ5"/>
<dbReference type="STRING" id="414004.CENSYa_0077"/>
<dbReference type="SUPFAM" id="SSF46955">
    <property type="entry name" value="Putative DNA-binding domain"/>
    <property type="match status" value="1"/>
</dbReference>
<accession>A0RTQ5</accession>
<dbReference type="InterPro" id="IPR005147">
    <property type="entry name" value="tRNA_synthase_B5-dom"/>
</dbReference>
<dbReference type="GO" id="GO:0003723">
    <property type="term" value="F:RNA binding"/>
    <property type="evidence" value="ECO:0007669"/>
    <property type="project" value="InterPro"/>
</dbReference>
<name>A0RTQ5_CENSY</name>
<dbReference type="GO" id="GO:0005524">
    <property type="term" value="F:ATP binding"/>
    <property type="evidence" value="ECO:0007669"/>
    <property type="project" value="UniProtKB-KW"/>
</dbReference>
<proteinExistence type="predicted"/>
<dbReference type="GO" id="GO:0000287">
    <property type="term" value="F:magnesium ion binding"/>
    <property type="evidence" value="ECO:0007669"/>
    <property type="project" value="InterPro"/>
</dbReference>
<organism evidence="12 13">
    <name type="scientific">Cenarchaeum symbiosum (strain A)</name>
    <dbReference type="NCBI Taxonomy" id="414004"/>
    <lineage>
        <taxon>Archaea</taxon>
        <taxon>Nitrososphaerota</taxon>
        <taxon>Candidatus Cenarchaeales</taxon>
        <taxon>Candidatus Cenarchaeaceae</taxon>
        <taxon>Candidatus Cenarchaeum</taxon>
    </lineage>
</organism>
<dbReference type="InterPro" id="IPR020825">
    <property type="entry name" value="Phe-tRNA_synthase-like_B3/B4"/>
</dbReference>
<dbReference type="GO" id="GO:0004826">
    <property type="term" value="F:phenylalanine-tRNA ligase activity"/>
    <property type="evidence" value="ECO:0007669"/>
    <property type="project" value="UniProtKB-EC"/>
</dbReference>
<evidence type="ECO:0000256" key="10">
    <source>
        <dbReference type="ARBA" id="ARBA00023146"/>
    </source>
</evidence>
<dbReference type="InterPro" id="IPR004531">
    <property type="entry name" value="Phe-tRNA-synth_IIc_bsu_arc_euk"/>
</dbReference>
<dbReference type="NCBIfam" id="TIGR00471">
    <property type="entry name" value="pheT_arch"/>
    <property type="match status" value="1"/>
</dbReference>
<dbReference type="Pfam" id="PF17759">
    <property type="entry name" value="tRNA_synthFbeta"/>
    <property type="match status" value="1"/>
</dbReference>
<keyword evidence="3" id="KW-0963">Cytoplasm</keyword>
<evidence type="ECO:0000259" key="11">
    <source>
        <dbReference type="PROSITE" id="PS51483"/>
    </source>
</evidence>
<evidence type="ECO:0000256" key="5">
    <source>
        <dbReference type="ARBA" id="ARBA00022723"/>
    </source>
</evidence>
<keyword evidence="13" id="KW-1185">Reference proteome</keyword>
<dbReference type="GO" id="GO:0006432">
    <property type="term" value="P:phenylalanyl-tRNA aminoacylation"/>
    <property type="evidence" value="ECO:0007669"/>
    <property type="project" value="InterPro"/>
</dbReference>
<dbReference type="SMART" id="SM00874">
    <property type="entry name" value="B5"/>
    <property type="match status" value="1"/>
</dbReference>
<dbReference type="PROSITE" id="PS51483">
    <property type="entry name" value="B5"/>
    <property type="match status" value="1"/>
</dbReference>
<dbReference type="GO" id="GO:0009328">
    <property type="term" value="C:phenylalanine-tRNA ligase complex"/>
    <property type="evidence" value="ECO:0007669"/>
    <property type="project" value="TreeGrafter"/>
</dbReference>
<dbReference type="InterPro" id="IPR045864">
    <property type="entry name" value="aa-tRNA-synth_II/BPL/LPL"/>
</dbReference>
<dbReference type="Gene3D" id="3.30.56.10">
    <property type="match status" value="1"/>
</dbReference>
<feature type="domain" description="B5" evidence="11">
    <location>
        <begin position="132"/>
        <end position="207"/>
    </location>
</feature>
<comment type="cofactor">
    <cofactor evidence="1">
        <name>Mg(2+)</name>
        <dbReference type="ChEBI" id="CHEBI:18420"/>
    </cofactor>
</comment>
<keyword evidence="9" id="KW-0648">Protein biosynthesis</keyword>
<evidence type="ECO:0000256" key="4">
    <source>
        <dbReference type="ARBA" id="ARBA00022598"/>
    </source>
</evidence>
<evidence type="ECO:0000313" key="13">
    <source>
        <dbReference type="Proteomes" id="UP000000758"/>
    </source>
</evidence>
<dbReference type="EC" id="6.1.1.20" evidence="2"/>
<dbReference type="InterPro" id="IPR045060">
    <property type="entry name" value="Phe-tRNA-ligase_IIc_bsu"/>
</dbReference>
<reference evidence="12 13" key="1">
    <citation type="journal article" date="2006" name="Proc. Natl. Acad. Sci. U.S.A.">
        <title>Genomic analysis of the uncultivated marine crenarchaeote Cenarchaeum symbiosum.</title>
        <authorList>
            <person name="Hallam S.J."/>
            <person name="Konstantinidis K.T."/>
            <person name="Putnam N."/>
            <person name="Schleper C."/>
            <person name="Watanabe Y."/>
            <person name="Sugahara J."/>
            <person name="Preston C."/>
            <person name="de la Torre J."/>
            <person name="Richardson P.M."/>
            <person name="DeLong E.F."/>
        </authorList>
    </citation>
    <scope>NUCLEOTIDE SEQUENCE [LARGE SCALE GENOMIC DNA]</scope>
    <source>
        <strain evidence="13">A</strain>
    </source>
</reference>
<gene>
    <name evidence="12" type="ordered locus">CENSYa_0077</name>
</gene>
<dbReference type="EMBL" id="DP000238">
    <property type="protein sequence ID" value="ABK76722.1"/>
    <property type="molecule type" value="Genomic_DNA"/>
</dbReference>
<evidence type="ECO:0000256" key="2">
    <source>
        <dbReference type="ARBA" id="ARBA00012814"/>
    </source>
</evidence>
<dbReference type="PANTHER" id="PTHR10947:SF0">
    <property type="entry name" value="PHENYLALANINE--TRNA LIGASE BETA SUBUNIT"/>
    <property type="match status" value="1"/>
</dbReference>
<keyword evidence="7" id="KW-0067">ATP-binding</keyword>
<keyword evidence="5" id="KW-0479">Metal-binding</keyword>
<dbReference type="PANTHER" id="PTHR10947">
    <property type="entry name" value="PHENYLALANYL-TRNA SYNTHETASE BETA CHAIN AND LEUCINE-RICH REPEAT-CONTAINING PROTEIN 47"/>
    <property type="match status" value="1"/>
</dbReference>
<dbReference type="KEGG" id="csy:CENSYa_0077"/>
<protein>
    <recommendedName>
        <fullName evidence="2">phenylalanine--tRNA ligase</fullName>
        <ecNumber evidence="2">6.1.1.20</ecNumber>
    </recommendedName>
</protein>
<dbReference type="Gene3D" id="3.30.930.10">
    <property type="entry name" value="Bira Bifunctional Protein, Domain 2"/>
    <property type="match status" value="1"/>
</dbReference>
<dbReference type="Pfam" id="PF03484">
    <property type="entry name" value="B5"/>
    <property type="match status" value="1"/>
</dbReference>
<dbReference type="Gene3D" id="3.50.40.10">
    <property type="entry name" value="Phenylalanyl-trna Synthetase, Chain B, domain 3"/>
    <property type="match status" value="1"/>
</dbReference>
<evidence type="ECO:0000256" key="1">
    <source>
        <dbReference type="ARBA" id="ARBA00001946"/>
    </source>
</evidence>
<dbReference type="CDD" id="cd00769">
    <property type="entry name" value="PheRS_beta_core"/>
    <property type="match status" value="1"/>
</dbReference>
<keyword evidence="6" id="KW-0547">Nucleotide-binding</keyword>
<keyword evidence="4 12" id="KW-0436">Ligase</keyword>
<dbReference type="InterPro" id="IPR009061">
    <property type="entry name" value="DNA-bd_dom_put_sf"/>
</dbReference>
<dbReference type="InterPro" id="IPR041616">
    <property type="entry name" value="PheRS_beta_core"/>
</dbReference>